<dbReference type="EMBL" id="RYFI01000011">
    <property type="protein sequence ID" value="RXF72967.1"/>
    <property type="molecule type" value="Genomic_DNA"/>
</dbReference>
<evidence type="ECO:0000256" key="1">
    <source>
        <dbReference type="ARBA" id="ARBA00009437"/>
    </source>
</evidence>
<comment type="similarity">
    <text evidence="1">Belongs to the LysR transcriptional regulatory family.</text>
</comment>
<sequence length="292" mass="31931">MELVWLEDFLALAEALNFSRAAEARHVTQPAFSRRVRAFETWIGAELFERGPRGVALTRAGQHVLAHAGEITRRIYDLRREVRAVSGREAHAVRFCCTHALSFTFFPGWVRAQAPGLGSIRLISDNMAACEQVMRRGDAEFLLCHHDPELAELFEANRFPSVVVGLDRIVPVCAPDASGAPRWRWPGRWGAPIRLLSYSEQSGIGRIVAARWTGREAEIAFTSHLGATLMSMACAGEGLAWLPMALAEEALADGRLVTAAGDEAAIKVEIRLFRGSGRLGPAAEAFWAGLSG</sequence>
<dbReference type="RefSeq" id="WP_128777827.1">
    <property type="nucleotide sequence ID" value="NZ_RYFI01000011.1"/>
</dbReference>
<reference evidence="6 7" key="1">
    <citation type="submission" date="2018-12" db="EMBL/GenBank/DDBJ databases">
        <title>bacterium Hansschlegelia zhihuaiae S113.</title>
        <authorList>
            <person name="He J."/>
        </authorList>
    </citation>
    <scope>NUCLEOTIDE SEQUENCE [LARGE SCALE GENOMIC DNA]</scope>
    <source>
        <strain evidence="6 7">S 113</strain>
    </source>
</reference>
<dbReference type="Pfam" id="PF03466">
    <property type="entry name" value="LysR_substrate"/>
    <property type="match status" value="1"/>
</dbReference>
<dbReference type="PANTHER" id="PTHR30126:SF2">
    <property type="entry name" value="HTH-TYPE TRANSCRIPTIONAL REGULATOR YJIE"/>
    <property type="match status" value="1"/>
</dbReference>
<protein>
    <submittedName>
        <fullName evidence="6">LysR family transcriptional regulator</fullName>
    </submittedName>
</protein>
<dbReference type="FunFam" id="1.10.10.10:FF:000001">
    <property type="entry name" value="LysR family transcriptional regulator"/>
    <property type="match status" value="1"/>
</dbReference>
<dbReference type="InterPro" id="IPR005119">
    <property type="entry name" value="LysR_subst-bd"/>
</dbReference>
<dbReference type="AlphaFoldDB" id="A0A4Q0MHC2"/>
<organism evidence="6 7">
    <name type="scientific">Hansschlegelia zhihuaiae</name>
    <dbReference type="NCBI Taxonomy" id="405005"/>
    <lineage>
        <taxon>Bacteria</taxon>
        <taxon>Pseudomonadati</taxon>
        <taxon>Pseudomonadota</taxon>
        <taxon>Alphaproteobacteria</taxon>
        <taxon>Hyphomicrobiales</taxon>
        <taxon>Methylopilaceae</taxon>
        <taxon>Hansschlegelia</taxon>
    </lineage>
</organism>
<dbReference type="InterPro" id="IPR036390">
    <property type="entry name" value="WH_DNA-bd_sf"/>
</dbReference>
<dbReference type="Proteomes" id="UP000289708">
    <property type="component" value="Unassembled WGS sequence"/>
</dbReference>
<keyword evidence="7" id="KW-1185">Reference proteome</keyword>
<accession>A0A4Q0MHC2</accession>
<comment type="caution">
    <text evidence="6">The sequence shown here is derived from an EMBL/GenBank/DDBJ whole genome shotgun (WGS) entry which is preliminary data.</text>
</comment>
<feature type="domain" description="HTH lysR-type" evidence="5">
    <location>
        <begin position="1"/>
        <end position="58"/>
    </location>
</feature>
<keyword evidence="3" id="KW-0238">DNA-binding</keyword>
<keyword evidence="4" id="KW-0804">Transcription</keyword>
<evidence type="ECO:0000256" key="2">
    <source>
        <dbReference type="ARBA" id="ARBA00023015"/>
    </source>
</evidence>
<dbReference type="PANTHER" id="PTHR30126">
    <property type="entry name" value="HTH-TYPE TRANSCRIPTIONAL REGULATOR"/>
    <property type="match status" value="1"/>
</dbReference>
<dbReference type="InterPro" id="IPR000847">
    <property type="entry name" value="LysR_HTH_N"/>
</dbReference>
<evidence type="ECO:0000313" key="7">
    <source>
        <dbReference type="Proteomes" id="UP000289708"/>
    </source>
</evidence>
<dbReference type="InterPro" id="IPR036388">
    <property type="entry name" value="WH-like_DNA-bd_sf"/>
</dbReference>
<dbReference type="GO" id="GO:0000976">
    <property type="term" value="F:transcription cis-regulatory region binding"/>
    <property type="evidence" value="ECO:0007669"/>
    <property type="project" value="TreeGrafter"/>
</dbReference>
<evidence type="ECO:0000313" key="6">
    <source>
        <dbReference type="EMBL" id="RXF72967.1"/>
    </source>
</evidence>
<dbReference type="Pfam" id="PF00126">
    <property type="entry name" value="HTH_1"/>
    <property type="match status" value="1"/>
</dbReference>
<keyword evidence="2" id="KW-0805">Transcription regulation</keyword>
<evidence type="ECO:0000256" key="3">
    <source>
        <dbReference type="ARBA" id="ARBA00023125"/>
    </source>
</evidence>
<dbReference type="PRINTS" id="PR00039">
    <property type="entry name" value="HTHLYSR"/>
</dbReference>
<dbReference type="OrthoDB" id="528082at2"/>
<dbReference type="SUPFAM" id="SSF46785">
    <property type="entry name" value="Winged helix' DNA-binding domain"/>
    <property type="match status" value="1"/>
</dbReference>
<evidence type="ECO:0000256" key="4">
    <source>
        <dbReference type="ARBA" id="ARBA00023163"/>
    </source>
</evidence>
<gene>
    <name evidence="6" type="ORF">EK403_12560</name>
</gene>
<evidence type="ECO:0000259" key="5">
    <source>
        <dbReference type="PROSITE" id="PS50931"/>
    </source>
</evidence>
<dbReference type="GO" id="GO:0003700">
    <property type="term" value="F:DNA-binding transcription factor activity"/>
    <property type="evidence" value="ECO:0007669"/>
    <property type="project" value="InterPro"/>
</dbReference>
<dbReference type="PROSITE" id="PS50931">
    <property type="entry name" value="HTH_LYSR"/>
    <property type="match status" value="1"/>
</dbReference>
<name>A0A4Q0MHC2_9HYPH</name>
<dbReference type="Gene3D" id="3.40.190.10">
    <property type="entry name" value="Periplasmic binding protein-like II"/>
    <property type="match status" value="1"/>
</dbReference>
<proteinExistence type="inferred from homology"/>
<dbReference type="Gene3D" id="1.10.10.10">
    <property type="entry name" value="Winged helix-like DNA-binding domain superfamily/Winged helix DNA-binding domain"/>
    <property type="match status" value="1"/>
</dbReference>
<dbReference type="SUPFAM" id="SSF53850">
    <property type="entry name" value="Periplasmic binding protein-like II"/>
    <property type="match status" value="1"/>
</dbReference>